<comment type="caution">
    <text evidence="10">The sequence shown here is derived from an EMBL/GenBank/DDBJ whole genome shotgun (WGS) entry which is preliminary data.</text>
</comment>
<dbReference type="PRINTS" id="PR00237">
    <property type="entry name" value="GPCRRHODOPSN"/>
</dbReference>
<dbReference type="GO" id="GO:0004930">
    <property type="term" value="F:G protein-coupled receptor activity"/>
    <property type="evidence" value="ECO:0007669"/>
    <property type="project" value="InterPro"/>
</dbReference>
<dbReference type="Proteomes" id="UP001054945">
    <property type="component" value="Unassembled WGS sequence"/>
</dbReference>
<evidence type="ECO:0000256" key="3">
    <source>
        <dbReference type="ARBA" id="ARBA00022475"/>
    </source>
</evidence>
<dbReference type="PROSITE" id="PS50262">
    <property type="entry name" value="G_PROTEIN_RECEP_F1_2"/>
    <property type="match status" value="1"/>
</dbReference>
<evidence type="ECO:0000256" key="6">
    <source>
        <dbReference type="ARBA" id="ARBA00023136"/>
    </source>
</evidence>
<keyword evidence="11" id="KW-1185">Reference proteome</keyword>
<protein>
    <submittedName>
        <fullName evidence="10">Galanin receptor type 2</fullName>
    </submittedName>
</protein>
<name>A0AAV4TZE5_CAEEX</name>
<organism evidence="10 11">
    <name type="scientific">Caerostris extrusa</name>
    <name type="common">Bark spider</name>
    <name type="synonym">Caerostris bankana</name>
    <dbReference type="NCBI Taxonomy" id="172846"/>
    <lineage>
        <taxon>Eukaryota</taxon>
        <taxon>Metazoa</taxon>
        <taxon>Ecdysozoa</taxon>
        <taxon>Arthropoda</taxon>
        <taxon>Chelicerata</taxon>
        <taxon>Arachnida</taxon>
        <taxon>Araneae</taxon>
        <taxon>Araneomorphae</taxon>
        <taxon>Entelegynae</taxon>
        <taxon>Araneoidea</taxon>
        <taxon>Araneidae</taxon>
        <taxon>Caerostris</taxon>
    </lineage>
</organism>
<keyword evidence="5 8" id="KW-1133">Transmembrane helix</keyword>
<accession>A0AAV4TZE5</accession>
<evidence type="ECO:0000256" key="5">
    <source>
        <dbReference type="ARBA" id="ARBA00022989"/>
    </source>
</evidence>
<evidence type="ECO:0000256" key="2">
    <source>
        <dbReference type="ARBA" id="ARBA00010663"/>
    </source>
</evidence>
<dbReference type="Pfam" id="PF00001">
    <property type="entry name" value="7tm_1"/>
    <property type="match status" value="1"/>
</dbReference>
<evidence type="ECO:0000256" key="4">
    <source>
        <dbReference type="ARBA" id="ARBA00022692"/>
    </source>
</evidence>
<dbReference type="InterPro" id="IPR000276">
    <property type="entry name" value="GPCR_Rhodpsn"/>
</dbReference>
<dbReference type="GO" id="GO:0005886">
    <property type="term" value="C:plasma membrane"/>
    <property type="evidence" value="ECO:0007669"/>
    <property type="project" value="UniProtKB-SubCell"/>
</dbReference>
<feature type="transmembrane region" description="Helical" evidence="8">
    <location>
        <begin position="78"/>
        <end position="96"/>
    </location>
</feature>
<proteinExistence type="inferred from homology"/>
<evidence type="ECO:0000259" key="9">
    <source>
        <dbReference type="PROSITE" id="PS50262"/>
    </source>
</evidence>
<dbReference type="InterPro" id="IPR017452">
    <property type="entry name" value="GPCR_Rhodpsn_7TM"/>
</dbReference>
<sequence length="218" mass="25172">MLSNINVDNVDMYFPNINACLLVLPSRSDSERDELRNSRHCLIRFTCSRQQRAPPEQVLSIHRQGLEIQHARKQVIKMLILVIILFLLCWGPRLVMHAMIKHGLNNFTVHMYNMRVAAYLLSFTHSAINPIIYGFMSTNFRKMMLQCCKDSVCCKVSCSSCGKASRPVVEEHRAQRRTVSDSYEFSTLTTSTRRSRQANSVNVEDAKMKRNEEQWTAV</sequence>
<evidence type="ECO:0000256" key="7">
    <source>
        <dbReference type="ARBA" id="ARBA00023170"/>
    </source>
</evidence>
<reference evidence="10 11" key="1">
    <citation type="submission" date="2021-06" db="EMBL/GenBank/DDBJ databases">
        <title>Caerostris extrusa draft genome.</title>
        <authorList>
            <person name="Kono N."/>
            <person name="Arakawa K."/>
        </authorList>
    </citation>
    <scope>NUCLEOTIDE SEQUENCE [LARGE SCALE GENOMIC DNA]</scope>
</reference>
<dbReference type="AlphaFoldDB" id="A0AAV4TZE5"/>
<dbReference type="Gene3D" id="1.20.1070.10">
    <property type="entry name" value="Rhodopsin 7-helix transmembrane proteins"/>
    <property type="match status" value="1"/>
</dbReference>
<evidence type="ECO:0000313" key="11">
    <source>
        <dbReference type="Proteomes" id="UP001054945"/>
    </source>
</evidence>
<dbReference type="GO" id="GO:0032870">
    <property type="term" value="P:cellular response to hormone stimulus"/>
    <property type="evidence" value="ECO:0007669"/>
    <property type="project" value="TreeGrafter"/>
</dbReference>
<keyword evidence="4 8" id="KW-0812">Transmembrane</keyword>
<keyword evidence="7 10" id="KW-0675">Receptor</keyword>
<comment type="subcellular location">
    <subcellularLocation>
        <location evidence="1">Cell membrane</location>
        <topology evidence="1">Multi-pass membrane protein</topology>
    </subcellularLocation>
</comment>
<gene>
    <name evidence="10" type="primary">X975_17173</name>
    <name evidence="10" type="ORF">CEXT_765101</name>
</gene>
<evidence type="ECO:0000256" key="8">
    <source>
        <dbReference type="SAM" id="Phobius"/>
    </source>
</evidence>
<keyword evidence="3" id="KW-1003">Cell membrane</keyword>
<evidence type="ECO:0000313" key="10">
    <source>
        <dbReference type="EMBL" id="GIY50851.1"/>
    </source>
</evidence>
<dbReference type="PANTHER" id="PTHR24241:SF193">
    <property type="entry name" value="G-PROTEIN COUPLED RECEPTORS FAMILY 1 PROFILE DOMAIN-CONTAINING PROTEIN"/>
    <property type="match status" value="1"/>
</dbReference>
<dbReference type="SUPFAM" id="SSF81321">
    <property type="entry name" value="Family A G protein-coupled receptor-like"/>
    <property type="match status" value="1"/>
</dbReference>
<keyword evidence="6 8" id="KW-0472">Membrane</keyword>
<feature type="transmembrane region" description="Helical" evidence="8">
    <location>
        <begin position="116"/>
        <end position="136"/>
    </location>
</feature>
<feature type="domain" description="G-protein coupled receptors family 1 profile" evidence="9">
    <location>
        <begin position="1"/>
        <end position="133"/>
    </location>
</feature>
<dbReference type="EMBL" id="BPLR01012036">
    <property type="protein sequence ID" value="GIY50851.1"/>
    <property type="molecule type" value="Genomic_DNA"/>
</dbReference>
<dbReference type="PANTHER" id="PTHR24241">
    <property type="entry name" value="NEUROPEPTIDE RECEPTOR-RELATED G-PROTEIN COUPLED RECEPTOR"/>
    <property type="match status" value="1"/>
</dbReference>
<dbReference type="GO" id="GO:0042277">
    <property type="term" value="F:peptide binding"/>
    <property type="evidence" value="ECO:0007669"/>
    <property type="project" value="TreeGrafter"/>
</dbReference>
<evidence type="ECO:0000256" key="1">
    <source>
        <dbReference type="ARBA" id="ARBA00004651"/>
    </source>
</evidence>
<comment type="similarity">
    <text evidence="2">Belongs to the G-protein coupled receptor 1 family.</text>
</comment>